<dbReference type="InterPro" id="IPR020471">
    <property type="entry name" value="AKR"/>
</dbReference>
<organism evidence="2 3">
    <name type="scientific">Nonomuraea turkmeniaca</name>
    <dbReference type="NCBI Taxonomy" id="103838"/>
    <lineage>
        <taxon>Bacteria</taxon>
        <taxon>Bacillati</taxon>
        <taxon>Actinomycetota</taxon>
        <taxon>Actinomycetes</taxon>
        <taxon>Streptosporangiales</taxon>
        <taxon>Streptosporangiaceae</taxon>
        <taxon>Nonomuraea</taxon>
    </lineage>
</organism>
<evidence type="ECO:0000313" key="3">
    <source>
        <dbReference type="Proteomes" id="UP000309128"/>
    </source>
</evidence>
<accession>A0A5S4FM91</accession>
<dbReference type="AlphaFoldDB" id="A0A5S4FM91"/>
<dbReference type="InterPro" id="IPR044477">
    <property type="entry name" value="FDH-like"/>
</dbReference>
<dbReference type="PANTHER" id="PTHR42686">
    <property type="entry name" value="GH17980P-RELATED"/>
    <property type="match status" value="1"/>
</dbReference>
<proteinExistence type="predicted"/>
<dbReference type="InterPro" id="IPR023210">
    <property type="entry name" value="NADP_OxRdtase_dom"/>
</dbReference>
<protein>
    <submittedName>
        <fullName evidence="2">Aldo/keto reductase</fullName>
    </submittedName>
</protein>
<keyword evidence="3" id="KW-1185">Reference proteome</keyword>
<dbReference type="GO" id="GO:0016491">
    <property type="term" value="F:oxidoreductase activity"/>
    <property type="evidence" value="ECO:0007669"/>
    <property type="project" value="InterPro"/>
</dbReference>
<evidence type="ECO:0000313" key="2">
    <source>
        <dbReference type="EMBL" id="TMR21848.1"/>
    </source>
</evidence>
<gene>
    <name evidence="2" type="ORF">ETD86_13715</name>
</gene>
<name>A0A5S4FM91_9ACTN</name>
<dbReference type="CDD" id="cd19162">
    <property type="entry name" value="AKR_FDH"/>
    <property type="match status" value="1"/>
</dbReference>
<dbReference type="PANTHER" id="PTHR42686:SF1">
    <property type="entry name" value="GH17980P-RELATED"/>
    <property type="match status" value="1"/>
</dbReference>
<dbReference type="SUPFAM" id="SSF51430">
    <property type="entry name" value="NAD(P)-linked oxidoreductase"/>
    <property type="match status" value="1"/>
</dbReference>
<dbReference type="Proteomes" id="UP000309128">
    <property type="component" value="Unassembled WGS sequence"/>
</dbReference>
<dbReference type="Pfam" id="PF00248">
    <property type="entry name" value="Aldo_ket_red"/>
    <property type="match status" value="1"/>
</dbReference>
<comment type="caution">
    <text evidence="2">The sequence shown here is derived from an EMBL/GenBank/DDBJ whole genome shotgun (WGS) entry which is preliminary data.</text>
</comment>
<dbReference type="GO" id="GO:0005829">
    <property type="term" value="C:cytosol"/>
    <property type="evidence" value="ECO:0007669"/>
    <property type="project" value="TreeGrafter"/>
</dbReference>
<dbReference type="OrthoDB" id="9768851at2"/>
<dbReference type="EMBL" id="VCKY01000037">
    <property type="protein sequence ID" value="TMR21848.1"/>
    <property type="molecule type" value="Genomic_DNA"/>
</dbReference>
<dbReference type="Gene3D" id="3.20.20.100">
    <property type="entry name" value="NADP-dependent oxidoreductase domain"/>
    <property type="match status" value="1"/>
</dbReference>
<reference evidence="2 3" key="1">
    <citation type="submission" date="2019-05" db="EMBL/GenBank/DDBJ databases">
        <title>Draft genome sequence of Nonomuraea turkmeniaca DSM 43926.</title>
        <authorList>
            <person name="Saricaoglu S."/>
            <person name="Isik K."/>
        </authorList>
    </citation>
    <scope>NUCLEOTIDE SEQUENCE [LARGE SCALE GENOMIC DNA]</scope>
    <source>
        <strain evidence="2 3">DSM 43926</strain>
    </source>
</reference>
<feature type="domain" description="NADP-dependent oxidoreductase" evidence="1">
    <location>
        <begin position="25"/>
        <end position="303"/>
    </location>
</feature>
<evidence type="ECO:0000259" key="1">
    <source>
        <dbReference type="Pfam" id="PF00248"/>
    </source>
</evidence>
<dbReference type="InterPro" id="IPR036812">
    <property type="entry name" value="NAD(P)_OxRdtase_dom_sf"/>
</dbReference>
<sequence length="306" mass="32652">MCKRSPAREESRDVRLGRSGVSVSRIGLGTAPLAGLYTPVGDEQAAATLEAAWEGGVRYFDTAPRYGDGLGERRLGRFLAGVDRSQVTVSTKVGALLDPGRRDYTVEGVYASLSGSLERTGLDAFDILLIHDPDDHWEPAVRYAYPALDRLREQGGVRAIGVGMNQAGMLARFVRETDVDCVMVAGRYTLLDRAAGKELLPLCAERGTGVLVAGVFNGGVLADPGPGARYDYAPAAEPVLERARELAERCAAYDVPLAAAALQFPLRHAAVTGVVVGARSLEEVAEDLSLAATPIPDDLWTELELD</sequence>